<accession>A0AAV8WVX2</accession>
<comment type="caution">
    <text evidence="1">The sequence shown here is derived from an EMBL/GenBank/DDBJ whole genome shotgun (WGS) entry which is preliminary data.</text>
</comment>
<dbReference type="Proteomes" id="UP001162156">
    <property type="component" value="Unassembled WGS sequence"/>
</dbReference>
<evidence type="ECO:0008006" key="3">
    <source>
        <dbReference type="Google" id="ProtNLM"/>
    </source>
</evidence>
<proteinExistence type="predicted"/>
<dbReference type="EMBL" id="JANEYF010004716">
    <property type="protein sequence ID" value="KAJ8930260.1"/>
    <property type="molecule type" value="Genomic_DNA"/>
</dbReference>
<sequence length="90" mass="10193">MIGKDSDGHGLSSEDQKFLKPTQAVLCLAALLFNSNRNITADNWYTSIQLVDVLRKKIDIRGHNEKKNKPEIPQSFLPNKKRTVGSTLWI</sequence>
<evidence type="ECO:0000313" key="1">
    <source>
        <dbReference type="EMBL" id="KAJ8930260.1"/>
    </source>
</evidence>
<name>A0AAV8WVX2_9CUCU</name>
<keyword evidence="2" id="KW-1185">Reference proteome</keyword>
<gene>
    <name evidence="1" type="ORF">NQ314_016954</name>
</gene>
<dbReference type="AlphaFoldDB" id="A0AAV8WVX2"/>
<evidence type="ECO:0000313" key="2">
    <source>
        <dbReference type="Proteomes" id="UP001162156"/>
    </source>
</evidence>
<protein>
    <recommendedName>
        <fullName evidence="3">PiggyBac transposable element-derived protein domain-containing protein</fullName>
    </recommendedName>
</protein>
<reference evidence="1" key="1">
    <citation type="journal article" date="2023" name="Insect Mol. Biol.">
        <title>Genome sequencing provides insights into the evolution of gene families encoding plant cell wall-degrading enzymes in longhorned beetles.</title>
        <authorList>
            <person name="Shin N.R."/>
            <person name="Okamura Y."/>
            <person name="Kirsch R."/>
            <person name="Pauchet Y."/>
        </authorList>
    </citation>
    <scope>NUCLEOTIDE SEQUENCE</scope>
    <source>
        <strain evidence="1">RBIC_L_NR</strain>
    </source>
</reference>
<organism evidence="1 2">
    <name type="scientific">Rhamnusium bicolor</name>
    <dbReference type="NCBI Taxonomy" id="1586634"/>
    <lineage>
        <taxon>Eukaryota</taxon>
        <taxon>Metazoa</taxon>
        <taxon>Ecdysozoa</taxon>
        <taxon>Arthropoda</taxon>
        <taxon>Hexapoda</taxon>
        <taxon>Insecta</taxon>
        <taxon>Pterygota</taxon>
        <taxon>Neoptera</taxon>
        <taxon>Endopterygota</taxon>
        <taxon>Coleoptera</taxon>
        <taxon>Polyphaga</taxon>
        <taxon>Cucujiformia</taxon>
        <taxon>Chrysomeloidea</taxon>
        <taxon>Cerambycidae</taxon>
        <taxon>Lepturinae</taxon>
        <taxon>Rhagiini</taxon>
        <taxon>Rhamnusium</taxon>
    </lineage>
</organism>